<name>A0ABZ2LVS6_9BACT</name>
<proteinExistence type="predicted"/>
<keyword evidence="1" id="KW-0805">Transcription regulation</keyword>
<dbReference type="PROSITE" id="PS00041">
    <property type="entry name" value="HTH_ARAC_FAMILY_1"/>
    <property type="match status" value="1"/>
</dbReference>
<dbReference type="InterPro" id="IPR009057">
    <property type="entry name" value="Homeodomain-like_sf"/>
</dbReference>
<keyword evidence="3" id="KW-0804">Transcription</keyword>
<dbReference type="EMBL" id="CP089984">
    <property type="protein sequence ID" value="WXB14852.1"/>
    <property type="molecule type" value="Genomic_DNA"/>
</dbReference>
<dbReference type="PROSITE" id="PS01124">
    <property type="entry name" value="HTH_ARAC_FAMILY_2"/>
    <property type="match status" value="1"/>
</dbReference>
<dbReference type="InterPro" id="IPR014710">
    <property type="entry name" value="RmlC-like_jellyroll"/>
</dbReference>
<evidence type="ECO:0000256" key="3">
    <source>
        <dbReference type="ARBA" id="ARBA00023163"/>
    </source>
</evidence>
<protein>
    <submittedName>
        <fullName evidence="5">AraC family transcriptional regulator</fullName>
    </submittedName>
</protein>
<dbReference type="InterPro" id="IPR020449">
    <property type="entry name" value="Tscrpt_reg_AraC-type_HTH"/>
</dbReference>
<gene>
    <name evidence="5" type="ORF">LZC94_44420</name>
</gene>
<dbReference type="InterPro" id="IPR037923">
    <property type="entry name" value="HTH-like"/>
</dbReference>
<evidence type="ECO:0000313" key="6">
    <source>
        <dbReference type="Proteomes" id="UP001370348"/>
    </source>
</evidence>
<sequence>MDALSEALRSFRITGAVFFNAELTAPWGFSSKAASDVAHLLAPGTEHLVLFHLVTEGRATASIAGHGNVELEAGDIVVFPHGDAHELRHGHVAVLTDSAELLPKILSGSLEVERGGGGGEPTKFVCGYFGCERYAERLFLAGLPPVFKVDVRGDAAGAWLETSIRHLVSEVESPRAGRRALLSKLSEALFIEVLCRYMDALPPERIGWLAAARDPMVGKALACIHGAPARAWTLASLAREAGTSRTVLVDRFTHLLGQSPLAYLGRWRLQIAARLLETTDRKVLQVALDVGYESEAAFNRAFKRELGAPPARYRRSVRETMTGLVARGH</sequence>
<evidence type="ECO:0000256" key="1">
    <source>
        <dbReference type="ARBA" id="ARBA00023015"/>
    </source>
</evidence>
<dbReference type="SMART" id="SM00342">
    <property type="entry name" value="HTH_ARAC"/>
    <property type="match status" value="1"/>
</dbReference>
<evidence type="ECO:0000256" key="2">
    <source>
        <dbReference type="ARBA" id="ARBA00023125"/>
    </source>
</evidence>
<dbReference type="RefSeq" id="WP_394824476.1">
    <property type="nucleotide sequence ID" value="NZ_CP089984.1"/>
</dbReference>
<organism evidence="5 6">
    <name type="scientific">Pendulispora albinea</name>
    <dbReference type="NCBI Taxonomy" id="2741071"/>
    <lineage>
        <taxon>Bacteria</taxon>
        <taxon>Pseudomonadati</taxon>
        <taxon>Myxococcota</taxon>
        <taxon>Myxococcia</taxon>
        <taxon>Myxococcales</taxon>
        <taxon>Sorangiineae</taxon>
        <taxon>Pendulisporaceae</taxon>
        <taxon>Pendulispora</taxon>
    </lineage>
</organism>
<accession>A0ABZ2LVS6</accession>
<evidence type="ECO:0000259" key="4">
    <source>
        <dbReference type="PROSITE" id="PS01124"/>
    </source>
</evidence>
<dbReference type="PANTHER" id="PTHR11019">
    <property type="entry name" value="HTH-TYPE TRANSCRIPTIONAL REGULATOR NIMR"/>
    <property type="match status" value="1"/>
</dbReference>
<dbReference type="PANTHER" id="PTHR11019:SF159">
    <property type="entry name" value="TRANSCRIPTIONAL REGULATOR-RELATED"/>
    <property type="match status" value="1"/>
</dbReference>
<feature type="domain" description="HTH araC/xylS-type" evidence="4">
    <location>
        <begin position="218"/>
        <end position="316"/>
    </location>
</feature>
<dbReference type="SUPFAM" id="SSF51215">
    <property type="entry name" value="Regulatory protein AraC"/>
    <property type="match status" value="1"/>
</dbReference>
<dbReference type="Pfam" id="PF12852">
    <property type="entry name" value="Cupin_6"/>
    <property type="match status" value="1"/>
</dbReference>
<dbReference type="InterPro" id="IPR018060">
    <property type="entry name" value="HTH_AraC"/>
</dbReference>
<evidence type="ECO:0000313" key="5">
    <source>
        <dbReference type="EMBL" id="WXB14852.1"/>
    </source>
</evidence>
<dbReference type="InterPro" id="IPR032783">
    <property type="entry name" value="AraC_lig"/>
</dbReference>
<dbReference type="PRINTS" id="PR00032">
    <property type="entry name" value="HTHARAC"/>
</dbReference>
<dbReference type="InterPro" id="IPR018062">
    <property type="entry name" value="HTH_AraC-typ_CS"/>
</dbReference>
<keyword evidence="2" id="KW-0238">DNA-binding</keyword>
<reference evidence="5 6" key="1">
    <citation type="submission" date="2021-12" db="EMBL/GenBank/DDBJ databases">
        <title>Discovery of the Pendulisporaceae a myxobacterial family with distinct sporulation behavior and unique specialized metabolism.</title>
        <authorList>
            <person name="Garcia R."/>
            <person name="Popoff A."/>
            <person name="Bader C.D."/>
            <person name="Loehr J."/>
            <person name="Walesch S."/>
            <person name="Walt C."/>
            <person name="Boldt J."/>
            <person name="Bunk B."/>
            <person name="Haeckl F.J.F.P.J."/>
            <person name="Gunesch A.P."/>
            <person name="Birkelbach J."/>
            <person name="Nuebel U."/>
            <person name="Pietschmann T."/>
            <person name="Bach T."/>
            <person name="Mueller R."/>
        </authorList>
    </citation>
    <scope>NUCLEOTIDE SEQUENCE [LARGE SCALE GENOMIC DNA]</scope>
    <source>
        <strain evidence="5 6">MSr11954</strain>
    </source>
</reference>
<dbReference type="Proteomes" id="UP001370348">
    <property type="component" value="Chromosome"/>
</dbReference>
<dbReference type="Gene3D" id="2.60.120.10">
    <property type="entry name" value="Jelly Rolls"/>
    <property type="match status" value="1"/>
</dbReference>
<dbReference type="Pfam" id="PF12833">
    <property type="entry name" value="HTH_18"/>
    <property type="match status" value="1"/>
</dbReference>
<keyword evidence="6" id="KW-1185">Reference proteome</keyword>
<dbReference type="Gene3D" id="1.10.10.60">
    <property type="entry name" value="Homeodomain-like"/>
    <property type="match status" value="2"/>
</dbReference>
<dbReference type="SUPFAM" id="SSF46689">
    <property type="entry name" value="Homeodomain-like"/>
    <property type="match status" value="2"/>
</dbReference>